<keyword evidence="3" id="KW-1185">Reference proteome</keyword>
<gene>
    <name evidence="2" type="ORF">KKC1_18300</name>
</gene>
<proteinExistence type="inferred from homology"/>
<dbReference type="Pfam" id="PF01144">
    <property type="entry name" value="CoA_trans"/>
    <property type="match status" value="1"/>
</dbReference>
<dbReference type="OrthoDB" id="9805230at2"/>
<comment type="similarity">
    <text evidence="1">Belongs to the 3-oxoacid CoA-transferase subunit B family.</text>
</comment>
<dbReference type="RefSeq" id="WP_088553973.1">
    <property type="nucleotide sequence ID" value="NZ_BDGJ01000090.1"/>
</dbReference>
<evidence type="ECO:0000256" key="1">
    <source>
        <dbReference type="ARBA" id="ARBA00007047"/>
    </source>
</evidence>
<reference evidence="3" key="1">
    <citation type="journal article" date="2017" name="Appl. Environ. Microbiol.">
        <title>Genomic analysis of Calderihabitans maritimus KKC1, a thermophilic hydrogenogenic carboxydotrophic bacterium isolated from marine sediment.</title>
        <authorList>
            <person name="Omae K."/>
            <person name="Yoneda Y."/>
            <person name="Fukuyama Y."/>
            <person name="Yoshida T."/>
            <person name="Sako Y."/>
        </authorList>
    </citation>
    <scope>NUCLEOTIDE SEQUENCE [LARGE SCALE GENOMIC DNA]</scope>
    <source>
        <strain evidence="3">KKC1</strain>
    </source>
</reference>
<comment type="caution">
    <text evidence="2">The sequence shown here is derived from an EMBL/GenBank/DDBJ whole genome shotgun (WGS) entry which is preliminary data.</text>
</comment>
<dbReference type="InterPro" id="IPR004165">
    <property type="entry name" value="CoA_trans_fam_I"/>
</dbReference>
<evidence type="ECO:0000313" key="2">
    <source>
        <dbReference type="EMBL" id="GAW92680.1"/>
    </source>
</evidence>
<keyword evidence="2" id="KW-0808">Transferase</keyword>
<sequence length="275" mass="30693">MVSCNRRELLAVVASRYLEDNHIVFAGTGLPLLAVMLAKRLRAPNLTLVFEAGGIAPALPMLPLSVGDSRTTYRAIRTASMSEVMEMAQQGLITYALLSAAQIDVYGNVNSTILGRSYIQPELRLPGSGGANEMMSLCWKSWIIMEHDRKRFVDRVDFISSPGYLRGPGWREKAGLPAETGPELVFTDLGIFDFEPESKRMRLRATMPGVTVEKIMDQTGFSLIIPVSLREEPPPAEEELRVLREEVDPWRVLLEPDNFLSRVKKKVQGGETWVC</sequence>
<dbReference type="Gene3D" id="3.40.1080.10">
    <property type="entry name" value="Glutaconate Coenzyme A-transferase"/>
    <property type="match status" value="1"/>
</dbReference>
<dbReference type="InterPro" id="IPR037171">
    <property type="entry name" value="NagB/RpiA_transferase-like"/>
</dbReference>
<dbReference type="PANTHER" id="PTHR43293">
    <property type="entry name" value="ACETATE COA-TRANSFERASE YDIF"/>
    <property type="match status" value="1"/>
</dbReference>
<dbReference type="PANTHER" id="PTHR43293:SF3">
    <property type="entry name" value="CHOLESTEROL RING-CLEAVING HYDROLASE IPDB SUBUNIT"/>
    <property type="match status" value="1"/>
</dbReference>
<accession>A0A1Z5HTS7</accession>
<protein>
    <submittedName>
        <fullName evidence="2">3-oxoacid CoA-transferase</fullName>
    </submittedName>
</protein>
<dbReference type="AlphaFoldDB" id="A0A1Z5HTS7"/>
<dbReference type="Proteomes" id="UP000197032">
    <property type="component" value="Unassembled WGS sequence"/>
</dbReference>
<dbReference type="GO" id="GO:0008410">
    <property type="term" value="F:CoA-transferase activity"/>
    <property type="evidence" value="ECO:0007669"/>
    <property type="project" value="InterPro"/>
</dbReference>
<name>A0A1Z5HTS7_9FIRM</name>
<organism evidence="2 3">
    <name type="scientific">Calderihabitans maritimus</name>
    <dbReference type="NCBI Taxonomy" id="1246530"/>
    <lineage>
        <taxon>Bacteria</taxon>
        <taxon>Bacillati</taxon>
        <taxon>Bacillota</taxon>
        <taxon>Clostridia</taxon>
        <taxon>Neomoorellales</taxon>
        <taxon>Calderihabitantaceae</taxon>
        <taxon>Calderihabitans</taxon>
    </lineage>
</organism>
<dbReference type="SMART" id="SM00882">
    <property type="entry name" value="CoA_trans"/>
    <property type="match status" value="1"/>
</dbReference>
<dbReference type="SUPFAM" id="SSF100950">
    <property type="entry name" value="NagB/RpiA/CoA transferase-like"/>
    <property type="match status" value="1"/>
</dbReference>
<evidence type="ECO:0000313" key="3">
    <source>
        <dbReference type="Proteomes" id="UP000197032"/>
    </source>
</evidence>
<dbReference type="EMBL" id="BDGJ01000090">
    <property type="protein sequence ID" value="GAW92680.1"/>
    <property type="molecule type" value="Genomic_DNA"/>
</dbReference>